<reference evidence="1" key="1">
    <citation type="journal article" date="2022" name="bioRxiv">
        <title>Population genetic analysis of Ophidiomyces ophidiicola, the causative agent of snake fungal disease, indicates recent introductions to the USA.</title>
        <authorList>
            <person name="Ladner J.T."/>
            <person name="Palmer J.M."/>
            <person name="Ettinger C.L."/>
            <person name="Stajich J.E."/>
            <person name="Farrell T.M."/>
            <person name="Glorioso B.M."/>
            <person name="Lawson B."/>
            <person name="Price S.J."/>
            <person name="Stengle A.G."/>
            <person name="Grear D.A."/>
            <person name="Lorch J.M."/>
        </authorList>
    </citation>
    <scope>NUCLEOTIDE SEQUENCE</scope>
    <source>
        <strain evidence="1">NWHC 24266-5</strain>
    </source>
</reference>
<comment type="caution">
    <text evidence="1">The sequence shown here is derived from an EMBL/GenBank/DDBJ whole genome shotgun (WGS) entry which is preliminary data.</text>
</comment>
<protein>
    <submittedName>
        <fullName evidence="1">Uncharacterized protein</fullName>
    </submittedName>
</protein>
<evidence type="ECO:0000313" key="1">
    <source>
        <dbReference type="EMBL" id="KAI2384004.1"/>
    </source>
</evidence>
<sequence length="859" mass="94924">MRRCRSVGDLQSSNRSDASISFSSINPDIRPYSRSSSKNCIQTRLSETLISPFLFGDQVSPRKVPSYFDRRRGHVSPVLQKHGRLSSPDRFVSSNGPQSPPEVQYHVSKPCDLLSPYEKAHRMRDPNADAFSLPISARVVTSAARQTTDRRLIPYQRPRHIVNQTFPSDPFRTSRDEPGESEDDIEQGHREASVGAVWLVGGVSQALSNSRSRLDHSRSTIQTAAPWYPAKFSRKETDAEQHRVHETRVALALDLDPAARILEVSVPQSPPGTPSKPTSPIESCSLHGWKDGEWMRSDGRLFSKKFLSTFIPAMLYLKAHQAKMNVESHYNITQKTDQPLSILPFRVLDAPFLRDDFYSKILAYCYKTHVLAVGLSLRVYLWSEQHGMKIPPLKTAIRNNFVTSLSFSSEKGGRSILAVGRRYGQLSLWSSFDIDVRFQETFPIGVACVTFKDEPTTHPSEFFPEVSVYIEHLAVGDDGGNIWYYTLEWTSPRVRKRHGWNGSLTLVAKIAAHKQQVCGLSWSPDGKFLASGGNDNVCLVYDTSNIVTEDQLPNSPHLAVAGSNIRGHLQQFTPLHHSNHSTLSLPADYQGRDDAEAEDQASESSLAQTVVITRNRERCRLKHRAAVKAIAFAPWEPALLATGGGSSDQCIRFWHAPTGCLLATIRVYAQVTSLIWSKTRREIAATFGYPQPHHPYRIAVFTWPECEQVLAIPWAVAEDSRGVDDDVPGRAICAITYPGSSEAPIYNRSPTSLVPAGVSQTSGVVAHGLSPHIEGASPGEEGDTLSTRMVSSQDSPSPSRTALEGCIVIAGSDESIRFHEVWRGGAKGLGGCTGLFGGSQILESLHGLDTNVDLKETIR</sequence>
<dbReference type="EMBL" id="JALBCA010000080">
    <property type="protein sequence ID" value="KAI2384004.1"/>
    <property type="molecule type" value="Genomic_DNA"/>
</dbReference>
<gene>
    <name evidence="1" type="ORF">LOY88_004897</name>
</gene>
<proteinExistence type="predicted"/>
<name>A0ACB8UT11_9EURO</name>
<accession>A0ACB8UT11</accession>
<organism evidence="1">
    <name type="scientific">Ophidiomyces ophidiicola</name>
    <dbReference type="NCBI Taxonomy" id="1387563"/>
    <lineage>
        <taxon>Eukaryota</taxon>
        <taxon>Fungi</taxon>
        <taxon>Dikarya</taxon>
        <taxon>Ascomycota</taxon>
        <taxon>Pezizomycotina</taxon>
        <taxon>Eurotiomycetes</taxon>
        <taxon>Eurotiomycetidae</taxon>
        <taxon>Onygenales</taxon>
        <taxon>Onygenaceae</taxon>
        <taxon>Ophidiomyces</taxon>
    </lineage>
</organism>